<organism evidence="1 2">
    <name type="scientific">Opisthorchis viverrini</name>
    <name type="common">Southeast Asian liver fluke</name>
    <dbReference type="NCBI Taxonomy" id="6198"/>
    <lineage>
        <taxon>Eukaryota</taxon>
        <taxon>Metazoa</taxon>
        <taxon>Spiralia</taxon>
        <taxon>Lophotrochozoa</taxon>
        <taxon>Platyhelminthes</taxon>
        <taxon>Trematoda</taxon>
        <taxon>Digenea</taxon>
        <taxon>Opisthorchiida</taxon>
        <taxon>Opisthorchiata</taxon>
        <taxon>Opisthorchiidae</taxon>
        <taxon>Opisthorchis</taxon>
    </lineage>
</organism>
<accession>A0A074YZE1</accession>
<dbReference type="RefSeq" id="XP_009176214.1">
    <property type="nucleotide sequence ID" value="XM_009177950.1"/>
</dbReference>
<dbReference type="KEGG" id="ovi:T265_11325"/>
<gene>
    <name evidence="1" type="ORF">T265_11325</name>
</gene>
<name>A0A074YZE1_OPIVI</name>
<sequence>MNFFLKLDCTVVAPFRCLVSIPMEGGIRTRIEPCCPSLDKSSRDAEVGLERRTYRSTSWHLSQNLEELLKNNDQQLSYTWILERFLALFNPDTKRCDSSCPTANVIIIIDSMASLFNTDASLSHNHDLFESLVVEKRVKVDGEGISC</sequence>
<dbReference type="CTD" id="20325493"/>
<evidence type="ECO:0000313" key="1">
    <source>
        <dbReference type="EMBL" id="KER20043.1"/>
    </source>
</evidence>
<keyword evidence="2" id="KW-1185">Reference proteome</keyword>
<dbReference type="Proteomes" id="UP000054324">
    <property type="component" value="Unassembled WGS sequence"/>
</dbReference>
<reference evidence="1 2" key="1">
    <citation type="submission" date="2013-11" db="EMBL/GenBank/DDBJ databases">
        <title>Opisthorchis viverrini - life in the bile duct.</title>
        <authorList>
            <person name="Young N.D."/>
            <person name="Nagarajan N."/>
            <person name="Lin S.J."/>
            <person name="Korhonen P.K."/>
            <person name="Jex A.R."/>
            <person name="Hall R.S."/>
            <person name="Safavi-Hemami H."/>
            <person name="Kaewkong W."/>
            <person name="Bertrand D."/>
            <person name="Gao S."/>
            <person name="Seet Q."/>
            <person name="Wongkham S."/>
            <person name="Teh B.T."/>
            <person name="Wongkham C."/>
            <person name="Intapan P.M."/>
            <person name="Maleewong W."/>
            <person name="Yang X."/>
            <person name="Hu M."/>
            <person name="Wang Z."/>
            <person name="Hofmann A."/>
            <person name="Sternberg P.W."/>
            <person name="Tan P."/>
            <person name="Wang J."/>
            <person name="Gasser R.B."/>
        </authorList>
    </citation>
    <scope>NUCLEOTIDE SEQUENCE [LARGE SCALE GENOMIC DNA]</scope>
</reference>
<dbReference type="GeneID" id="20325493"/>
<dbReference type="EMBL" id="KL597101">
    <property type="protein sequence ID" value="KER20043.1"/>
    <property type="molecule type" value="Genomic_DNA"/>
</dbReference>
<evidence type="ECO:0000313" key="2">
    <source>
        <dbReference type="Proteomes" id="UP000054324"/>
    </source>
</evidence>
<dbReference type="AlphaFoldDB" id="A0A074YZE1"/>
<protein>
    <submittedName>
        <fullName evidence="1">Uncharacterized protein</fullName>
    </submittedName>
</protein>
<proteinExistence type="predicted"/>